<comment type="caution">
    <text evidence="1">The sequence shown here is derived from an EMBL/GenBank/DDBJ whole genome shotgun (WGS) entry which is preliminary data.</text>
</comment>
<gene>
    <name evidence="1" type="ORF">LTLLF_201300</name>
</gene>
<reference evidence="1" key="1">
    <citation type="submission" date="2020-03" db="EMBL/GenBank/DDBJ databases">
        <title>Studies in the Genomics of Life Span.</title>
        <authorList>
            <person name="Glass D."/>
        </authorList>
    </citation>
    <scope>NUCLEOTIDE SEQUENCE</scope>
    <source>
        <strain evidence="1">LTLLF</strain>
        <tissue evidence="1">Muscle</tissue>
    </source>
</reference>
<sequence>MSQSKLCKLNFDDASQIHLEFRKFTEELEATQVAQQEAERDKLKKGTTVSAVGNTKAAELIANSLATWQATA</sequence>
<dbReference type="Proteomes" id="UP000710432">
    <property type="component" value="Unassembled WGS sequence"/>
</dbReference>
<organism evidence="1 2">
    <name type="scientific">Microtus ochrogaster</name>
    <name type="common">Prairie vole</name>
    <dbReference type="NCBI Taxonomy" id="79684"/>
    <lineage>
        <taxon>Eukaryota</taxon>
        <taxon>Metazoa</taxon>
        <taxon>Chordata</taxon>
        <taxon>Craniata</taxon>
        <taxon>Vertebrata</taxon>
        <taxon>Euteleostomi</taxon>
        <taxon>Mammalia</taxon>
        <taxon>Eutheria</taxon>
        <taxon>Euarchontoglires</taxon>
        <taxon>Glires</taxon>
        <taxon>Rodentia</taxon>
        <taxon>Myomorpha</taxon>
        <taxon>Muroidea</taxon>
        <taxon>Cricetidae</taxon>
        <taxon>Arvicolinae</taxon>
        <taxon>Microtus</taxon>
    </lineage>
</organism>
<protein>
    <submittedName>
        <fullName evidence="1">Prohibitin</fullName>
    </submittedName>
</protein>
<evidence type="ECO:0000313" key="2">
    <source>
        <dbReference type="Proteomes" id="UP000710432"/>
    </source>
</evidence>
<proteinExistence type="predicted"/>
<name>A0A8J6KKI4_MICOH</name>
<evidence type="ECO:0000313" key="1">
    <source>
        <dbReference type="EMBL" id="KAH0500438.1"/>
    </source>
</evidence>
<dbReference type="EMBL" id="JAATJU010027500">
    <property type="protein sequence ID" value="KAH0500438.1"/>
    <property type="molecule type" value="Genomic_DNA"/>
</dbReference>
<dbReference type="AlphaFoldDB" id="A0A8J6KKI4"/>
<accession>A0A8J6KKI4</accession>